<evidence type="ECO:0000259" key="7">
    <source>
        <dbReference type="Pfam" id="PF07978"/>
    </source>
</evidence>
<reference evidence="8" key="3">
    <citation type="submission" date="2025-09" db="UniProtKB">
        <authorList>
            <consortium name="Ensembl"/>
        </authorList>
    </citation>
    <scope>IDENTIFICATION</scope>
</reference>
<sequence length="353" mass="41453">MVAWFHCRGLGQVGVGRVIVGRCGPVWVCSFRRALQSQFGLSVCRRGVNVNAFRRVKPVLLVFSAVITSVRILWLPSAEKLLVTSIFVHCFHLFFFSCAVCRRFSESSDKGWFRSLFVHKVDARKDAHSNLLSKKEISNLYKIQFHNVKPECLDAYNSLQTEVQTRLHRDQDYPCEVVGSWNTWYGEQDQAVHLWRYRGGYPALSDCLQKLRDNKEYLEFRKERAKMLISRQNQLLLEFSFWNEPLPREGPNIYELRTYNLKPGTMIEWGNRWARAIKYRQKNNEAVGGFFTQIGDLYVVHHLWAYESLQSREETRNSAWQQEGWDVNVYYTVPLIRHMESRIMIPTKSSPLQ</sequence>
<keyword evidence="5" id="KW-0496">Mitochondrion</keyword>
<dbReference type="InterPro" id="IPR051557">
    <property type="entry name" value="NipSnap_domain"/>
</dbReference>
<keyword evidence="4" id="KW-0072">Autophagy</keyword>
<accession>A0A8C6LQZ5</accession>
<reference evidence="8" key="2">
    <citation type="submission" date="2025-08" db="UniProtKB">
        <authorList>
            <consortium name="Ensembl"/>
        </authorList>
    </citation>
    <scope>IDENTIFICATION</scope>
</reference>
<evidence type="ECO:0000256" key="2">
    <source>
        <dbReference type="ARBA" id="ARBA00005291"/>
    </source>
</evidence>
<dbReference type="InterPro" id="IPR012577">
    <property type="entry name" value="NIPSNAP"/>
</dbReference>
<dbReference type="AlphaFoldDB" id="A0A8C6LQZ5"/>
<dbReference type="SUPFAM" id="SSF54909">
    <property type="entry name" value="Dimeric alpha+beta barrel"/>
    <property type="match status" value="2"/>
</dbReference>
<gene>
    <name evidence="8" type="primary">NIPSNAP1</name>
    <name evidence="8" type="synonym">nipsnap1</name>
</gene>
<comment type="function">
    <text evidence="6">Protein involved in mitophagy. Accumulates on the mitochondria surface in response to mitochondrial depolarization and acts as a 'eat me' signal by recruiting proteins involved in selective autophagy.</text>
</comment>
<dbReference type="InterPro" id="IPR011008">
    <property type="entry name" value="Dimeric_a/b-barrel"/>
</dbReference>
<feature type="domain" description="NIPSNAP" evidence="7">
    <location>
        <begin position="254"/>
        <end position="351"/>
    </location>
</feature>
<dbReference type="PANTHER" id="PTHR21017:SF11">
    <property type="entry name" value="PROTEIN NIPSNAP HOMOLOG 1"/>
    <property type="match status" value="1"/>
</dbReference>
<evidence type="ECO:0000256" key="4">
    <source>
        <dbReference type="ARBA" id="ARBA00023006"/>
    </source>
</evidence>
<dbReference type="Gene3D" id="3.30.70.100">
    <property type="match status" value="2"/>
</dbReference>
<dbReference type="Proteomes" id="UP000694548">
    <property type="component" value="Chromosome sgr11"/>
</dbReference>
<reference evidence="8" key="1">
    <citation type="submission" date="2014-08" db="EMBL/GenBank/DDBJ databases">
        <authorList>
            <person name="Senf B."/>
            <person name="Petzold A."/>
            <person name="Downie B.R."/>
            <person name="Koch P."/>
            <person name="Platzer M."/>
        </authorList>
    </citation>
    <scope>NUCLEOTIDE SEQUENCE [LARGE SCALE GENOMIC DNA]</scope>
    <source>
        <strain evidence="8">GRZ</strain>
    </source>
</reference>
<dbReference type="GO" id="GO:0000423">
    <property type="term" value="P:mitophagy"/>
    <property type="evidence" value="ECO:0007669"/>
    <property type="project" value="Ensembl"/>
</dbReference>
<comment type="subcellular location">
    <subcellularLocation>
        <location evidence="1">Mitochondrion matrix</location>
    </subcellularLocation>
</comment>
<comment type="similarity">
    <text evidence="2">Belongs to the NipSnap family.</text>
</comment>
<proteinExistence type="inferred from homology"/>
<keyword evidence="9" id="KW-1185">Reference proteome</keyword>
<dbReference type="FunFam" id="3.30.70.100:FF:000003">
    <property type="entry name" value="Protein NipSnap homolog 2"/>
    <property type="match status" value="1"/>
</dbReference>
<dbReference type="Ensembl" id="ENSNFUT00015023826.1">
    <property type="protein sequence ID" value="ENSNFUP00015022785.1"/>
    <property type="gene ID" value="ENSNFUG00015010831.1"/>
</dbReference>
<evidence type="ECO:0000256" key="5">
    <source>
        <dbReference type="ARBA" id="ARBA00023128"/>
    </source>
</evidence>
<organism evidence="8 9">
    <name type="scientific">Nothobranchius furzeri</name>
    <name type="common">Turquoise killifish</name>
    <dbReference type="NCBI Taxonomy" id="105023"/>
    <lineage>
        <taxon>Eukaryota</taxon>
        <taxon>Metazoa</taxon>
        <taxon>Chordata</taxon>
        <taxon>Craniata</taxon>
        <taxon>Vertebrata</taxon>
        <taxon>Euteleostomi</taxon>
        <taxon>Actinopterygii</taxon>
        <taxon>Neopterygii</taxon>
        <taxon>Teleostei</taxon>
        <taxon>Neoteleostei</taxon>
        <taxon>Acanthomorphata</taxon>
        <taxon>Ovalentaria</taxon>
        <taxon>Atherinomorphae</taxon>
        <taxon>Cyprinodontiformes</taxon>
        <taxon>Nothobranchiidae</taxon>
        <taxon>Nothobranchius</taxon>
    </lineage>
</organism>
<evidence type="ECO:0000256" key="3">
    <source>
        <dbReference type="ARBA" id="ARBA00022946"/>
    </source>
</evidence>
<dbReference type="PANTHER" id="PTHR21017">
    <property type="entry name" value="NIPSNAP-RELATED"/>
    <property type="match status" value="1"/>
</dbReference>
<evidence type="ECO:0000256" key="6">
    <source>
        <dbReference type="ARBA" id="ARBA00056412"/>
    </source>
</evidence>
<protein>
    <submittedName>
        <fullName evidence="8">Nipsnap homolog 1 (C. elegans)</fullName>
    </submittedName>
</protein>
<dbReference type="FunFam" id="3.30.70.100:FF:000007">
    <property type="entry name" value="protein NipSnap homolog 2"/>
    <property type="match status" value="1"/>
</dbReference>
<evidence type="ECO:0000313" key="8">
    <source>
        <dbReference type="Ensembl" id="ENSNFUP00015022785.1"/>
    </source>
</evidence>
<keyword evidence="3" id="KW-0809">Transit peptide</keyword>
<dbReference type="Pfam" id="PF07978">
    <property type="entry name" value="NIPSNAP"/>
    <property type="match status" value="1"/>
</dbReference>
<dbReference type="GO" id="GO:0005759">
    <property type="term" value="C:mitochondrial matrix"/>
    <property type="evidence" value="ECO:0007669"/>
    <property type="project" value="UniProtKB-SubCell"/>
</dbReference>
<evidence type="ECO:0000313" key="9">
    <source>
        <dbReference type="Proteomes" id="UP000694548"/>
    </source>
</evidence>
<evidence type="ECO:0000256" key="1">
    <source>
        <dbReference type="ARBA" id="ARBA00004305"/>
    </source>
</evidence>
<name>A0A8C6LQZ5_NOTFU</name>
<dbReference type="GeneTree" id="ENSGT00950000183018"/>